<reference evidence="1 2" key="1">
    <citation type="submission" date="2018-07" db="EMBL/GenBank/DDBJ databases">
        <title>Genomic Encyclopedia of Type Strains, Phase III (KMG-III): the genomes of soil and plant-associated and newly described type strains.</title>
        <authorList>
            <person name="Whitman W."/>
        </authorList>
    </citation>
    <scope>NUCLEOTIDE SEQUENCE [LARGE SCALE GENOMIC DNA]</scope>
    <source>
        <strain evidence="1 2">CECT 7946</strain>
    </source>
</reference>
<dbReference type="EMBL" id="QRDV01000003">
    <property type="protein sequence ID" value="RED44393.1"/>
    <property type="molecule type" value="Genomic_DNA"/>
</dbReference>
<dbReference type="RefSeq" id="WP_115817005.1">
    <property type="nucleotide sequence ID" value="NZ_QRDV01000003.1"/>
</dbReference>
<sequence length="79" mass="9486">MYTIISEEEKLRHPYYKIMDLSKDKLQVELNSWCRLDLIDWLAWNDRNGIYRDEDSLLEMGNILGKADAIEIIKRQILE</sequence>
<dbReference type="Proteomes" id="UP000256980">
    <property type="component" value="Unassembled WGS sequence"/>
</dbReference>
<evidence type="ECO:0000313" key="2">
    <source>
        <dbReference type="Proteomes" id="UP000256980"/>
    </source>
</evidence>
<gene>
    <name evidence="1" type="ORF">DFQ10_10376</name>
</gene>
<evidence type="ECO:0000313" key="1">
    <source>
        <dbReference type="EMBL" id="RED44393.1"/>
    </source>
</evidence>
<protein>
    <submittedName>
        <fullName evidence="1">Uncharacterized protein</fullName>
    </submittedName>
</protein>
<comment type="caution">
    <text evidence="1">The sequence shown here is derived from an EMBL/GenBank/DDBJ whole genome shotgun (WGS) entry which is preliminary data.</text>
</comment>
<accession>A0A3D9H4G7</accession>
<keyword evidence="2" id="KW-1185">Reference proteome</keyword>
<name>A0A3D9H4G7_9FLAO</name>
<dbReference type="AlphaFoldDB" id="A0A3D9H4G7"/>
<proteinExistence type="predicted"/>
<dbReference type="OrthoDB" id="5783711at2"/>
<organism evidence="1 2">
    <name type="scientific">Winogradskyella eximia</name>
    <dbReference type="NCBI Taxonomy" id="262006"/>
    <lineage>
        <taxon>Bacteria</taxon>
        <taxon>Pseudomonadati</taxon>
        <taxon>Bacteroidota</taxon>
        <taxon>Flavobacteriia</taxon>
        <taxon>Flavobacteriales</taxon>
        <taxon>Flavobacteriaceae</taxon>
        <taxon>Winogradskyella</taxon>
    </lineage>
</organism>